<dbReference type="PANTHER" id="PTHR38440:SF1">
    <property type="entry name" value="UPF0398 PROTEIN SPR0331"/>
    <property type="match status" value="1"/>
</dbReference>
<protein>
    <recommendedName>
        <fullName evidence="3">DUF1273 family protein</fullName>
    </recommendedName>
</protein>
<dbReference type="STRING" id="235985.SAMN05414137_102485"/>
<organism evidence="1 2">
    <name type="scientific">Streptacidiphilus jiangxiensis</name>
    <dbReference type="NCBI Taxonomy" id="235985"/>
    <lineage>
        <taxon>Bacteria</taxon>
        <taxon>Bacillati</taxon>
        <taxon>Actinomycetota</taxon>
        <taxon>Actinomycetes</taxon>
        <taxon>Kitasatosporales</taxon>
        <taxon>Streptomycetaceae</taxon>
        <taxon>Streptacidiphilus</taxon>
    </lineage>
</organism>
<proteinExistence type="predicted"/>
<evidence type="ECO:0000313" key="1">
    <source>
        <dbReference type="EMBL" id="SEK57054.1"/>
    </source>
</evidence>
<dbReference type="SUPFAM" id="SSF102405">
    <property type="entry name" value="MCP/YpsA-like"/>
    <property type="match status" value="1"/>
</dbReference>
<evidence type="ECO:0008006" key="3">
    <source>
        <dbReference type="Google" id="ProtNLM"/>
    </source>
</evidence>
<accession>A0A1H7I3X3</accession>
<keyword evidence="2" id="KW-1185">Reference proteome</keyword>
<reference evidence="2" key="1">
    <citation type="submission" date="2016-10" db="EMBL/GenBank/DDBJ databases">
        <authorList>
            <person name="Varghese N."/>
        </authorList>
    </citation>
    <scope>NUCLEOTIDE SEQUENCE [LARGE SCALE GENOMIC DNA]</scope>
    <source>
        <strain evidence="2">DSM 45096 / BCRC 16803 / CGMCC 4.1857 / CIP 109030 / JCM 12277 / KCTC 19219 / NBRC 100920 / 33214</strain>
    </source>
</reference>
<dbReference type="PANTHER" id="PTHR38440">
    <property type="entry name" value="UPF0398 PROTEIN YPSA"/>
    <property type="match status" value="1"/>
</dbReference>
<dbReference type="InterPro" id="IPR010697">
    <property type="entry name" value="YspA"/>
</dbReference>
<gene>
    <name evidence="1" type="ORF">SAMN05414137_102485</name>
</gene>
<name>A0A1H7I3X3_STRJI</name>
<sequence>MTLAVTGHRDLTDRTAELVRAELRKLLTARAAEGPLVGLSCLAAGADTIFAEELVDAGGDLVVVLPARDYRASRGDSAHAPSFDRLVSAAVEVHELQYSEVSHEAYQAANEVLLSRADVVVAVWDGRPPAGPGGTGELVRLSREAGVEVVRVWPDGAERTGG</sequence>
<dbReference type="Proteomes" id="UP000183015">
    <property type="component" value="Unassembled WGS sequence"/>
</dbReference>
<dbReference type="Gene3D" id="3.40.50.450">
    <property type="match status" value="1"/>
</dbReference>
<dbReference type="AlphaFoldDB" id="A0A1H7I3X3"/>
<evidence type="ECO:0000313" key="2">
    <source>
        <dbReference type="Proteomes" id="UP000183015"/>
    </source>
</evidence>
<dbReference type="EMBL" id="FOAZ01000002">
    <property type="protein sequence ID" value="SEK57054.1"/>
    <property type="molecule type" value="Genomic_DNA"/>
</dbReference>
<dbReference type="eggNOG" id="COG0758">
    <property type="taxonomic scope" value="Bacteria"/>
</dbReference>